<sequence>MVFVSTLLYYYIWLLVYLQFLIIFANLHLRYIQNNKTPI</sequence>
<dbReference type="AlphaFoldDB" id="E7RM92"/>
<accession>E7RM92</accession>
<dbReference type="HOGENOM" id="CLU_3314786_0_0_10"/>
<name>E7RM92_9BACT</name>
<reference evidence="2" key="1">
    <citation type="submission" date="2011-01" db="EMBL/GenBank/DDBJ databases">
        <authorList>
            <person name="Muzny D."/>
            <person name="Qin X."/>
            <person name="Buhay C."/>
            <person name="Dugan-Rocha S."/>
            <person name="Ding Y."/>
            <person name="Chen G."/>
            <person name="Hawes A."/>
            <person name="Holder M."/>
            <person name="Jhangiani S."/>
            <person name="Johnson A."/>
            <person name="Khan Z."/>
            <person name="Li Z."/>
            <person name="Liu W."/>
            <person name="Liu X."/>
            <person name="Perez L."/>
            <person name="Shen H."/>
            <person name="Wang Q."/>
            <person name="Watt J."/>
            <person name="Xi L."/>
            <person name="Xin Y."/>
            <person name="Zhou J."/>
            <person name="Deng J."/>
            <person name="Jiang H."/>
            <person name="Liu Y."/>
            <person name="Qu J."/>
            <person name="Song X.-Z."/>
            <person name="Zhang L."/>
            <person name="Villasana D."/>
            <person name="Johnson A."/>
            <person name="Liu J."/>
            <person name="Liyanage D."/>
            <person name="Lorensuhewa L."/>
            <person name="Robinson T."/>
            <person name="Song A."/>
            <person name="Song B.-B."/>
            <person name="Dinh H."/>
            <person name="Thornton R."/>
            <person name="Coyle M."/>
            <person name="Francisco L."/>
            <person name="Jackson L."/>
            <person name="Javaid M."/>
            <person name="Korchina V."/>
            <person name="Kovar C."/>
            <person name="Mata R."/>
            <person name="Mathew T."/>
            <person name="Ngo R."/>
            <person name="Nguyen L."/>
            <person name="Nguyen N."/>
            <person name="Okwuonu G."/>
            <person name="Ongeri F."/>
            <person name="Pham C."/>
            <person name="Simmons D."/>
            <person name="Wilczek-Boney K."/>
            <person name="Hale W."/>
            <person name="Jakkamsetti A."/>
            <person name="Pham P."/>
            <person name="Ruth R."/>
            <person name="San Lucas F."/>
            <person name="Warren J."/>
            <person name="Zhang J."/>
            <person name="Zhao Z."/>
            <person name="Zhou C."/>
            <person name="Zhu D."/>
            <person name="Lee S."/>
            <person name="Bess C."/>
            <person name="Blankenburg K."/>
            <person name="Forbes L."/>
            <person name="Fu Q."/>
            <person name="Gubbala S."/>
            <person name="Hirani K."/>
            <person name="Jayaseelan J.C."/>
            <person name="Lara F."/>
            <person name="Munidasa M."/>
            <person name="Palculict T."/>
            <person name="Patil S."/>
            <person name="Pu L.-L."/>
            <person name="Saada N."/>
            <person name="Tang L."/>
            <person name="Weissenberger G."/>
            <person name="Zhu Y."/>
            <person name="Hemphill L."/>
            <person name="Shang Y."/>
            <person name="Youmans B."/>
            <person name="Ayvaz T."/>
            <person name="Ross M."/>
            <person name="Santibanez J."/>
            <person name="Aqrawi P."/>
            <person name="Gross S."/>
            <person name="Joshi V."/>
            <person name="Fowler G."/>
            <person name="Nazareth L."/>
            <person name="Reid J."/>
            <person name="Worley K."/>
            <person name="Petrosino J."/>
            <person name="Highlander S."/>
            <person name="Gibbs R."/>
        </authorList>
    </citation>
    <scope>NUCLEOTIDE SEQUENCE [LARGE SCALE GENOMIC DNA]</scope>
    <source>
        <strain evidence="2">ATCC 33269</strain>
    </source>
</reference>
<comment type="caution">
    <text evidence="2">The sequence shown here is derived from an EMBL/GenBank/DDBJ whole genome shotgun (WGS) entry which is preliminary data.</text>
</comment>
<dbReference type="Proteomes" id="UP000005580">
    <property type="component" value="Unassembled WGS sequence"/>
</dbReference>
<protein>
    <submittedName>
        <fullName evidence="2">Uncharacterized protein</fullName>
    </submittedName>
</protein>
<keyword evidence="1" id="KW-1133">Transmembrane helix</keyword>
<keyword evidence="3" id="KW-1185">Reference proteome</keyword>
<evidence type="ECO:0000256" key="1">
    <source>
        <dbReference type="SAM" id="Phobius"/>
    </source>
</evidence>
<gene>
    <name evidence="2" type="ORF">HMPREF0663_10242</name>
</gene>
<dbReference type="EMBL" id="AEPE02000002">
    <property type="protein sequence ID" value="EFZ37873.1"/>
    <property type="molecule type" value="Genomic_DNA"/>
</dbReference>
<organism evidence="2 3">
    <name type="scientific">Hoylesella oralis ATCC 33269</name>
    <dbReference type="NCBI Taxonomy" id="873533"/>
    <lineage>
        <taxon>Bacteria</taxon>
        <taxon>Pseudomonadati</taxon>
        <taxon>Bacteroidota</taxon>
        <taxon>Bacteroidia</taxon>
        <taxon>Bacteroidales</taxon>
        <taxon>Prevotellaceae</taxon>
        <taxon>Hoylesella</taxon>
    </lineage>
</organism>
<keyword evidence="1" id="KW-0472">Membrane</keyword>
<proteinExistence type="predicted"/>
<evidence type="ECO:0000313" key="2">
    <source>
        <dbReference type="EMBL" id="EFZ37873.1"/>
    </source>
</evidence>
<keyword evidence="1" id="KW-0812">Transmembrane</keyword>
<feature type="transmembrane region" description="Helical" evidence="1">
    <location>
        <begin position="6"/>
        <end position="29"/>
    </location>
</feature>
<evidence type="ECO:0000313" key="3">
    <source>
        <dbReference type="Proteomes" id="UP000005580"/>
    </source>
</evidence>